<evidence type="ECO:0000313" key="1">
    <source>
        <dbReference type="EMBL" id="MDC3424112.1"/>
    </source>
</evidence>
<protein>
    <submittedName>
        <fullName evidence="1">YmaF family protein</fullName>
    </submittedName>
</protein>
<dbReference type="RefSeq" id="WP_272435916.1">
    <property type="nucleotide sequence ID" value="NZ_JAMQKB010000004.1"/>
</dbReference>
<dbReference type="EMBL" id="JAMQKB010000004">
    <property type="protein sequence ID" value="MDC3424112.1"/>
    <property type="molecule type" value="Genomic_DNA"/>
</dbReference>
<comment type="caution">
    <text evidence="1">The sequence shown here is derived from an EMBL/GenBank/DDBJ whole genome shotgun (WGS) entry which is preliminary data.</text>
</comment>
<dbReference type="InterPro" id="IPR024307">
    <property type="entry name" value="YmaF"/>
</dbReference>
<dbReference type="Pfam" id="PF12788">
    <property type="entry name" value="YmaF"/>
    <property type="match status" value="1"/>
</dbReference>
<gene>
    <name evidence="1" type="ORF">NC797_06270</name>
</gene>
<accession>A0A9X3WQN0</accession>
<dbReference type="AlphaFoldDB" id="A0A9X3WQN0"/>
<organism evidence="1 2">
    <name type="scientific">Terrihalobacillus insolitus</name>
    <dbReference type="NCBI Taxonomy" id="2950438"/>
    <lineage>
        <taxon>Bacteria</taxon>
        <taxon>Bacillati</taxon>
        <taxon>Bacillota</taxon>
        <taxon>Bacilli</taxon>
        <taxon>Bacillales</taxon>
        <taxon>Bacillaceae</taxon>
        <taxon>Terrihalobacillus</taxon>
    </lineage>
</organism>
<proteinExistence type="predicted"/>
<dbReference type="Proteomes" id="UP001145050">
    <property type="component" value="Unassembled WGS sequence"/>
</dbReference>
<evidence type="ECO:0000313" key="2">
    <source>
        <dbReference type="Proteomes" id="UP001145050"/>
    </source>
</evidence>
<sequence length="149" mass="16776">MQYRSVHPQYYSSFPAPDPFVNGTGYPHLSNPETVGTDHHFRKETQMNLNPNEKTGHTHGHNGATTCNDEHVHMHPGVTSTPIETKEGHIHKVWGNTTFDDGHIHYYEAYTGPPIPLPNGYHTHYAEIKTTEADGHIHMIKGFTKPSQS</sequence>
<reference evidence="1" key="1">
    <citation type="submission" date="2022-06" db="EMBL/GenBank/DDBJ databases">
        <title>Aquibacillus sp. a new bacterium isolated from soil saline samples.</title>
        <authorList>
            <person name="Galisteo C."/>
            <person name="De La Haba R."/>
            <person name="Sanchez-Porro C."/>
            <person name="Ventosa A."/>
        </authorList>
    </citation>
    <scope>NUCLEOTIDE SEQUENCE</scope>
    <source>
        <strain evidence="1">3ASR75-11</strain>
    </source>
</reference>
<name>A0A9X3WQN0_9BACI</name>
<keyword evidence="2" id="KW-1185">Reference proteome</keyword>